<sequence>SLAGGGSSVLLLAAELLPGEEEAMVLRVTRNSKINAESMVKISMAGAKRLPMALATTSKPGLRPKKLLGTLVTKSVNISKRTMRKEAKPSATGKVIAKKLSKPVEKVPMLVSVPVSQPVPGPEPEPVKEE</sequence>
<name>A0ABQ9U9D8_SAGOE</name>
<dbReference type="EMBL" id="JASSZA010000014">
    <property type="protein sequence ID" value="KAK2093671.1"/>
    <property type="molecule type" value="Genomic_DNA"/>
</dbReference>
<reference evidence="1 2" key="1">
    <citation type="submission" date="2023-05" db="EMBL/GenBank/DDBJ databases">
        <title>B98-5 Cell Line De Novo Hybrid Assembly: An Optical Mapping Approach.</title>
        <authorList>
            <person name="Kananen K."/>
            <person name="Auerbach J.A."/>
            <person name="Kautto E."/>
            <person name="Blachly J.S."/>
        </authorList>
    </citation>
    <scope>NUCLEOTIDE SEQUENCE [LARGE SCALE GENOMIC DNA]</scope>
    <source>
        <strain evidence="1">B95-8</strain>
        <tissue evidence="1">Cell line</tissue>
    </source>
</reference>
<feature type="non-terminal residue" evidence="1">
    <location>
        <position position="1"/>
    </location>
</feature>
<evidence type="ECO:0000313" key="2">
    <source>
        <dbReference type="Proteomes" id="UP001266305"/>
    </source>
</evidence>
<gene>
    <name evidence="1" type="ORF">P7K49_027409</name>
</gene>
<keyword evidence="2" id="KW-1185">Reference proteome</keyword>
<organism evidence="1 2">
    <name type="scientific">Saguinus oedipus</name>
    <name type="common">Cotton-top tamarin</name>
    <name type="synonym">Oedipomidas oedipus</name>
    <dbReference type="NCBI Taxonomy" id="9490"/>
    <lineage>
        <taxon>Eukaryota</taxon>
        <taxon>Metazoa</taxon>
        <taxon>Chordata</taxon>
        <taxon>Craniata</taxon>
        <taxon>Vertebrata</taxon>
        <taxon>Euteleostomi</taxon>
        <taxon>Mammalia</taxon>
        <taxon>Eutheria</taxon>
        <taxon>Euarchontoglires</taxon>
        <taxon>Primates</taxon>
        <taxon>Haplorrhini</taxon>
        <taxon>Platyrrhini</taxon>
        <taxon>Cebidae</taxon>
        <taxon>Callitrichinae</taxon>
        <taxon>Saguinus</taxon>
    </lineage>
</organism>
<protein>
    <submittedName>
        <fullName evidence="1">Uncharacterized protein</fullName>
    </submittedName>
</protein>
<proteinExistence type="predicted"/>
<comment type="caution">
    <text evidence="1">The sequence shown here is derived from an EMBL/GenBank/DDBJ whole genome shotgun (WGS) entry which is preliminary data.</text>
</comment>
<accession>A0ABQ9U9D8</accession>
<evidence type="ECO:0000313" key="1">
    <source>
        <dbReference type="EMBL" id="KAK2093671.1"/>
    </source>
</evidence>
<dbReference type="Proteomes" id="UP001266305">
    <property type="component" value="Unassembled WGS sequence"/>
</dbReference>